<keyword evidence="3" id="KW-1185">Reference proteome</keyword>
<name>A0AAW1RT09_9CHLO</name>
<comment type="caution">
    <text evidence="2">The sequence shown here is derived from an EMBL/GenBank/DDBJ whole genome shotgun (WGS) entry which is preliminary data.</text>
</comment>
<evidence type="ECO:0000313" key="2">
    <source>
        <dbReference type="EMBL" id="KAK9836829.1"/>
    </source>
</evidence>
<gene>
    <name evidence="2" type="ORF">WJX74_009077</name>
</gene>
<evidence type="ECO:0000313" key="3">
    <source>
        <dbReference type="Proteomes" id="UP001438707"/>
    </source>
</evidence>
<dbReference type="AlphaFoldDB" id="A0AAW1RT09"/>
<feature type="compositionally biased region" description="Basic and acidic residues" evidence="1">
    <location>
        <begin position="1"/>
        <end position="11"/>
    </location>
</feature>
<feature type="region of interest" description="Disordered" evidence="1">
    <location>
        <begin position="1"/>
        <end position="91"/>
    </location>
</feature>
<sequence length="123" mass="13407">MPRRPLLERAYRPASSYPTGTNKQGGFFWRGYLSNPDKTSRQAPPLPELRRETANLQPGGPGAKARSQGYPDPVTRALPSPLPPSAVQQHQAGGCIQASNVADGTRASWAQHINCQHGCFQSW</sequence>
<accession>A0AAW1RT09</accession>
<dbReference type="EMBL" id="JALJOS010000007">
    <property type="protein sequence ID" value="KAK9836829.1"/>
    <property type="molecule type" value="Genomic_DNA"/>
</dbReference>
<dbReference type="Proteomes" id="UP001438707">
    <property type="component" value="Unassembled WGS sequence"/>
</dbReference>
<organism evidence="2 3">
    <name type="scientific">Apatococcus lobatus</name>
    <dbReference type="NCBI Taxonomy" id="904363"/>
    <lineage>
        <taxon>Eukaryota</taxon>
        <taxon>Viridiplantae</taxon>
        <taxon>Chlorophyta</taxon>
        <taxon>core chlorophytes</taxon>
        <taxon>Trebouxiophyceae</taxon>
        <taxon>Chlorellales</taxon>
        <taxon>Chlorellaceae</taxon>
        <taxon>Apatococcus</taxon>
    </lineage>
</organism>
<reference evidence="2 3" key="1">
    <citation type="journal article" date="2024" name="Nat. Commun.">
        <title>Phylogenomics reveals the evolutionary origins of lichenization in chlorophyte algae.</title>
        <authorList>
            <person name="Puginier C."/>
            <person name="Libourel C."/>
            <person name="Otte J."/>
            <person name="Skaloud P."/>
            <person name="Haon M."/>
            <person name="Grisel S."/>
            <person name="Petersen M."/>
            <person name="Berrin J.G."/>
            <person name="Delaux P.M."/>
            <person name="Dal Grande F."/>
            <person name="Keller J."/>
        </authorList>
    </citation>
    <scope>NUCLEOTIDE SEQUENCE [LARGE SCALE GENOMIC DNA]</scope>
    <source>
        <strain evidence="2 3">SAG 2145</strain>
    </source>
</reference>
<protein>
    <submittedName>
        <fullName evidence="2">Uncharacterized protein</fullName>
    </submittedName>
</protein>
<proteinExistence type="predicted"/>
<evidence type="ECO:0000256" key="1">
    <source>
        <dbReference type="SAM" id="MobiDB-lite"/>
    </source>
</evidence>